<proteinExistence type="predicted"/>
<evidence type="ECO:0000256" key="1">
    <source>
        <dbReference type="ARBA" id="ARBA00000085"/>
    </source>
</evidence>
<evidence type="ECO:0000256" key="5">
    <source>
        <dbReference type="ARBA" id="ARBA00022553"/>
    </source>
</evidence>
<keyword evidence="12" id="KW-0902">Two-component regulatory system</keyword>
<evidence type="ECO:0000256" key="2">
    <source>
        <dbReference type="ARBA" id="ARBA00004651"/>
    </source>
</evidence>
<evidence type="ECO:0000256" key="14">
    <source>
        <dbReference type="SAM" id="Phobius"/>
    </source>
</evidence>
<evidence type="ECO:0000259" key="15">
    <source>
        <dbReference type="PROSITE" id="PS50109"/>
    </source>
</evidence>
<dbReference type="GO" id="GO:0005886">
    <property type="term" value="C:plasma membrane"/>
    <property type="evidence" value="ECO:0007669"/>
    <property type="project" value="UniProtKB-SubCell"/>
</dbReference>
<keyword evidence="18" id="KW-1185">Reference proteome</keyword>
<organism evidence="17 18">
    <name type="scientific">Croceifilum oryzae</name>
    <dbReference type="NCBI Taxonomy" id="1553429"/>
    <lineage>
        <taxon>Bacteria</taxon>
        <taxon>Bacillati</taxon>
        <taxon>Bacillota</taxon>
        <taxon>Bacilli</taxon>
        <taxon>Bacillales</taxon>
        <taxon>Thermoactinomycetaceae</taxon>
        <taxon>Croceifilum</taxon>
    </lineage>
</organism>
<dbReference type="PANTHER" id="PTHR45528">
    <property type="entry name" value="SENSOR HISTIDINE KINASE CPXA"/>
    <property type="match status" value="1"/>
</dbReference>
<dbReference type="Gene3D" id="3.30.565.10">
    <property type="entry name" value="Histidine kinase-like ATPase, C-terminal domain"/>
    <property type="match status" value="1"/>
</dbReference>
<keyword evidence="4" id="KW-1003">Cell membrane</keyword>
<name>A0AAJ1TM93_9BACL</name>
<dbReference type="SUPFAM" id="SSF55874">
    <property type="entry name" value="ATPase domain of HSP90 chaperone/DNA topoisomerase II/histidine kinase"/>
    <property type="match status" value="1"/>
</dbReference>
<gene>
    <name evidence="17" type="ORF">J2Z48_001457</name>
</gene>
<evidence type="ECO:0000256" key="10">
    <source>
        <dbReference type="ARBA" id="ARBA00022840"/>
    </source>
</evidence>
<dbReference type="InterPro" id="IPR003660">
    <property type="entry name" value="HAMP_dom"/>
</dbReference>
<comment type="catalytic activity">
    <reaction evidence="1">
        <text>ATP + protein L-histidine = ADP + protein N-phospho-L-histidine.</text>
        <dbReference type="EC" id="2.7.13.3"/>
    </reaction>
</comment>
<evidence type="ECO:0000259" key="16">
    <source>
        <dbReference type="PROSITE" id="PS50885"/>
    </source>
</evidence>
<dbReference type="CDD" id="cd00082">
    <property type="entry name" value="HisKA"/>
    <property type="match status" value="1"/>
</dbReference>
<keyword evidence="8" id="KW-0547">Nucleotide-binding</keyword>
<evidence type="ECO:0000256" key="9">
    <source>
        <dbReference type="ARBA" id="ARBA00022777"/>
    </source>
</evidence>
<dbReference type="InterPro" id="IPR003661">
    <property type="entry name" value="HisK_dim/P_dom"/>
</dbReference>
<dbReference type="InterPro" id="IPR036097">
    <property type="entry name" value="HisK_dim/P_sf"/>
</dbReference>
<dbReference type="Pfam" id="PF02518">
    <property type="entry name" value="HATPase_c"/>
    <property type="match status" value="1"/>
</dbReference>
<dbReference type="SMART" id="SM00387">
    <property type="entry name" value="HATPase_c"/>
    <property type="match status" value="1"/>
</dbReference>
<dbReference type="EC" id="2.7.13.3" evidence="3"/>
<dbReference type="SMART" id="SM00388">
    <property type="entry name" value="HisKA"/>
    <property type="match status" value="1"/>
</dbReference>
<dbReference type="SUPFAM" id="SSF47384">
    <property type="entry name" value="Homodimeric domain of signal transducing histidine kinase"/>
    <property type="match status" value="1"/>
</dbReference>
<feature type="transmembrane region" description="Helical" evidence="14">
    <location>
        <begin position="110"/>
        <end position="128"/>
    </location>
</feature>
<dbReference type="InterPro" id="IPR004358">
    <property type="entry name" value="Sig_transdc_His_kin-like_C"/>
</dbReference>
<evidence type="ECO:0000256" key="11">
    <source>
        <dbReference type="ARBA" id="ARBA00022989"/>
    </source>
</evidence>
<dbReference type="CDD" id="cd00075">
    <property type="entry name" value="HATPase"/>
    <property type="match status" value="1"/>
</dbReference>
<sequence length="411" mass="47388">MKNSEIKTSLGFLTVILLLFVVYQTIMLQSFYSDLKRDYINTWSGITGKLVEQNPENESEIMHILSGKEKEFNPYITIGKDLLNQYGISEDVPLDLFPYLNQHISDYNQLISWGLGLLCITLLLVNLIQYKSFFGKIKQFITAADKIVEGDYEVAMNENREGDLARLAVSFQSMKEVIRKNMHDLFAEKTFLVQTLHDLSHQLKTPLSTLMVNNDILLNGKCSLEQCQTFIQSNQVQLSRMNDLIHNVLKVAKVDARAIAFDKEKINLVETIYEAIDILQSKCREKNITIDLDAADEIVVSHDRIWIQEALINILKNSIEHSNLGSQICVQVRDTPIHTEIMIQDFGEGIEREDLPHIFERFYKVKHFKKRDSIGIGLALAKSVIEAHDGFIRVESRRFEFTRFTITFLKY</sequence>
<evidence type="ECO:0000256" key="3">
    <source>
        <dbReference type="ARBA" id="ARBA00012438"/>
    </source>
</evidence>
<dbReference type="GO" id="GO:0000155">
    <property type="term" value="F:phosphorelay sensor kinase activity"/>
    <property type="evidence" value="ECO:0007669"/>
    <property type="project" value="InterPro"/>
</dbReference>
<keyword evidence="13 14" id="KW-0472">Membrane</keyword>
<feature type="domain" description="Histidine kinase" evidence="15">
    <location>
        <begin position="198"/>
        <end position="411"/>
    </location>
</feature>
<keyword evidence="9 17" id="KW-0418">Kinase</keyword>
<dbReference type="PROSITE" id="PS50109">
    <property type="entry name" value="HIS_KIN"/>
    <property type="match status" value="1"/>
</dbReference>
<evidence type="ECO:0000256" key="13">
    <source>
        <dbReference type="ARBA" id="ARBA00023136"/>
    </source>
</evidence>
<comment type="caution">
    <text evidence="17">The sequence shown here is derived from an EMBL/GenBank/DDBJ whole genome shotgun (WGS) entry which is preliminary data.</text>
</comment>
<dbReference type="EMBL" id="JAUSUV010000005">
    <property type="protein sequence ID" value="MDQ0417285.1"/>
    <property type="molecule type" value="Genomic_DNA"/>
</dbReference>
<dbReference type="Proteomes" id="UP001238450">
    <property type="component" value="Unassembled WGS sequence"/>
</dbReference>
<dbReference type="InterPro" id="IPR036890">
    <property type="entry name" value="HATPase_C_sf"/>
</dbReference>
<keyword evidence="6" id="KW-0808">Transferase</keyword>
<protein>
    <recommendedName>
        <fullName evidence="3">histidine kinase</fullName>
        <ecNumber evidence="3">2.7.13.3</ecNumber>
    </recommendedName>
</protein>
<evidence type="ECO:0000313" key="17">
    <source>
        <dbReference type="EMBL" id="MDQ0417285.1"/>
    </source>
</evidence>
<keyword evidence="11 14" id="KW-1133">Transmembrane helix</keyword>
<dbReference type="InterPro" id="IPR050398">
    <property type="entry name" value="HssS/ArlS-like"/>
</dbReference>
<evidence type="ECO:0000256" key="8">
    <source>
        <dbReference type="ARBA" id="ARBA00022741"/>
    </source>
</evidence>
<dbReference type="Gene3D" id="6.10.340.10">
    <property type="match status" value="1"/>
</dbReference>
<comment type="subcellular location">
    <subcellularLocation>
        <location evidence="2">Cell membrane</location>
        <topology evidence="2">Multi-pass membrane protein</topology>
    </subcellularLocation>
</comment>
<dbReference type="RefSeq" id="WP_307252217.1">
    <property type="nucleotide sequence ID" value="NZ_JAUSUV010000005.1"/>
</dbReference>
<dbReference type="PANTHER" id="PTHR45528:SF1">
    <property type="entry name" value="SENSOR HISTIDINE KINASE CPXA"/>
    <property type="match status" value="1"/>
</dbReference>
<dbReference type="Gene3D" id="1.10.287.130">
    <property type="match status" value="1"/>
</dbReference>
<dbReference type="GO" id="GO:0005524">
    <property type="term" value="F:ATP binding"/>
    <property type="evidence" value="ECO:0007669"/>
    <property type="project" value="UniProtKB-KW"/>
</dbReference>
<keyword evidence="5" id="KW-0597">Phosphoprotein</keyword>
<dbReference type="Pfam" id="PF00512">
    <property type="entry name" value="HisKA"/>
    <property type="match status" value="1"/>
</dbReference>
<evidence type="ECO:0000256" key="6">
    <source>
        <dbReference type="ARBA" id="ARBA00022679"/>
    </source>
</evidence>
<feature type="transmembrane region" description="Helical" evidence="14">
    <location>
        <begin position="12"/>
        <end position="32"/>
    </location>
</feature>
<dbReference type="CDD" id="cd06225">
    <property type="entry name" value="HAMP"/>
    <property type="match status" value="1"/>
</dbReference>
<feature type="domain" description="HAMP" evidence="16">
    <location>
        <begin position="131"/>
        <end position="183"/>
    </location>
</feature>
<keyword evidence="10" id="KW-0067">ATP-binding</keyword>
<evidence type="ECO:0000256" key="4">
    <source>
        <dbReference type="ARBA" id="ARBA00022475"/>
    </source>
</evidence>
<dbReference type="InterPro" id="IPR005467">
    <property type="entry name" value="His_kinase_dom"/>
</dbReference>
<accession>A0AAJ1TM93</accession>
<evidence type="ECO:0000313" key="18">
    <source>
        <dbReference type="Proteomes" id="UP001238450"/>
    </source>
</evidence>
<dbReference type="InterPro" id="IPR003594">
    <property type="entry name" value="HATPase_dom"/>
</dbReference>
<evidence type="ECO:0000256" key="12">
    <source>
        <dbReference type="ARBA" id="ARBA00023012"/>
    </source>
</evidence>
<dbReference type="PRINTS" id="PR00344">
    <property type="entry name" value="BCTRLSENSOR"/>
</dbReference>
<keyword evidence="7 14" id="KW-0812">Transmembrane</keyword>
<evidence type="ECO:0000256" key="7">
    <source>
        <dbReference type="ARBA" id="ARBA00022692"/>
    </source>
</evidence>
<reference evidence="17 18" key="1">
    <citation type="submission" date="2023-07" db="EMBL/GenBank/DDBJ databases">
        <title>Genomic Encyclopedia of Type Strains, Phase IV (KMG-IV): sequencing the most valuable type-strain genomes for metagenomic binning, comparative biology and taxonomic classification.</title>
        <authorList>
            <person name="Goeker M."/>
        </authorList>
    </citation>
    <scope>NUCLEOTIDE SEQUENCE [LARGE SCALE GENOMIC DNA]</scope>
    <source>
        <strain evidence="17 18">DSM 46876</strain>
    </source>
</reference>
<dbReference type="AlphaFoldDB" id="A0AAJ1TM93"/>
<dbReference type="PROSITE" id="PS50885">
    <property type="entry name" value="HAMP"/>
    <property type="match status" value="1"/>
</dbReference>